<dbReference type="OrthoDB" id="432815at2759"/>
<dbReference type="PANTHER" id="PTHR24198:SF165">
    <property type="entry name" value="ANKYRIN REPEAT-CONTAINING PROTEIN-RELATED"/>
    <property type="match status" value="1"/>
</dbReference>
<gene>
    <name evidence="4" type="primary">ESPN</name>
    <name evidence="4" type="ORF">SNAT2548_LOCUS10007</name>
</gene>
<dbReference type="Pfam" id="PF12796">
    <property type="entry name" value="Ank_2"/>
    <property type="match status" value="2"/>
</dbReference>
<keyword evidence="1" id="KW-0677">Repeat</keyword>
<protein>
    <submittedName>
        <fullName evidence="4">ESPN protein</fullName>
    </submittedName>
</protein>
<dbReference type="Gene3D" id="1.25.40.20">
    <property type="entry name" value="Ankyrin repeat-containing domain"/>
    <property type="match status" value="2"/>
</dbReference>
<dbReference type="PANTHER" id="PTHR24198">
    <property type="entry name" value="ANKYRIN REPEAT AND PROTEIN KINASE DOMAIN-CONTAINING PROTEIN"/>
    <property type="match status" value="1"/>
</dbReference>
<name>A0A812L389_9DINO</name>
<dbReference type="InterPro" id="IPR002110">
    <property type="entry name" value="Ankyrin_rpt"/>
</dbReference>
<evidence type="ECO:0000256" key="2">
    <source>
        <dbReference type="ARBA" id="ARBA00023043"/>
    </source>
</evidence>
<dbReference type="PROSITE" id="PS50088">
    <property type="entry name" value="ANK_REPEAT"/>
    <property type="match status" value="1"/>
</dbReference>
<dbReference type="Proteomes" id="UP000604046">
    <property type="component" value="Unassembled WGS sequence"/>
</dbReference>
<evidence type="ECO:0000256" key="1">
    <source>
        <dbReference type="ARBA" id="ARBA00022737"/>
    </source>
</evidence>
<dbReference type="AlphaFoldDB" id="A0A812L389"/>
<sequence length="253" mass="27344">MEGPLTPELGGACVHLAAGLGHTACCDLLLRAHANPESRDHNGATLLARAALYGHTELAQLLLKQWRANPLDADIMGRNAVHVACLNDIRMVQLLAAHTPSAIHARDAAGRSCFFYALGNPRQEVQTRIVQFLLFCNSGPNAVDNHGRTALAYAGQAGNREVVSLLLSCGARPRRMVQDSASDTLLDPCRCFECSSRSACDTCMQLDATLHPDRPLAFKGESTQLLTLLEAMATMPRQNLPAETSRELFKAFG</sequence>
<dbReference type="PROSITE" id="PS50297">
    <property type="entry name" value="ANK_REP_REGION"/>
    <property type="match status" value="1"/>
</dbReference>
<comment type="caution">
    <text evidence="4">The sequence shown here is derived from an EMBL/GenBank/DDBJ whole genome shotgun (WGS) entry which is preliminary data.</text>
</comment>
<feature type="repeat" description="ANK" evidence="3">
    <location>
        <begin position="146"/>
        <end position="171"/>
    </location>
</feature>
<evidence type="ECO:0000313" key="4">
    <source>
        <dbReference type="EMBL" id="CAE7235102.1"/>
    </source>
</evidence>
<dbReference type="SMART" id="SM00248">
    <property type="entry name" value="ANK"/>
    <property type="match status" value="5"/>
</dbReference>
<reference evidence="4" key="1">
    <citation type="submission" date="2021-02" db="EMBL/GenBank/DDBJ databases">
        <authorList>
            <person name="Dougan E. K."/>
            <person name="Rhodes N."/>
            <person name="Thang M."/>
            <person name="Chan C."/>
        </authorList>
    </citation>
    <scope>NUCLEOTIDE SEQUENCE</scope>
</reference>
<accession>A0A812L389</accession>
<dbReference type="InterPro" id="IPR036770">
    <property type="entry name" value="Ankyrin_rpt-contain_sf"/>
</dbReference>
<keyword evidence="2 3" id="KW-0040">ANK repeat</keyword>
<dbReference type="SUPFAM" id="SSF48403">
    <property type="entry name" value="Ankyrin repeat"/>
    <property type="match status" value="1"/>
</dbReference>
<dbReference type="EMBL" id="CAJNDS010000802">
    <property type="protein sequence ID" value="CAE7235102.1"/>
    <property type="molecule type" value="Genomic_DNA"/>
</dbReference>
<keyword evidence="5" id="KW-1185">Reference proteome</keyword>
<evidence type="ECO:0000256" key="3">
    <source>
        <dbReference type="PROSITE-ProRule" id="PRU00023"/>
    </source>
</evidence>
<proteinExistence type="predicted"/>
<organism evidence="4 5">
    <name type="scientific">Symbiodinium natans</name>
    <dbReference type="NCBI Taxonomy" id="878477"/>
    <lineage>
        <taxon>Eukaryota</taxon>
        <taxon>Sar</taxon>
        <taxon>Alveolata</taxon>
        <taxon>Dinophyceae</taxon>
        <taxon>Suessiales</taxon>
        <taxon>Symbiodiniaceae</taxon>
        <taxon>Symbiodinium</taxon>
    </lineage>
</organism>
<dbReference type="GO" id="GO:0005737">
    <property type="term" value="C:cytoplasm"/>
    <property type="evidence" value="ECO:0007669"/>
    <property type="project" value="TreeGrafter"/>
</dbReference>
<evidence type="ECO:0000313" key="5">
    <source>
        <dbReference type="Proteomes" id="UP000604046"/>
    </source>
</evidence>